<keyword evidence="2" id="KW-1185">Reference proteome</keyword>
<dbReference type="EMBL" id="VOXD01000043">
    <property type="protein sequence ID" value="TXF85980.1"/>
    <property type="molecule type" value="Genomic_DNA"/>
</dbReference>
<reference evidence="1 2" key="1">
    <citation type="submission" date="2019-08" db="EMBL/GenBank/DDBJ databases">
        <title>Lewinella sp. strain SSH13 Genome sequencing and assembly.</title>
        <authorList>
            <person name="Kim I."/>
        </authorList>
    </citation>
    <scope>NUCLEOTIDE SEQUENCE [LARGE SCALE GENOMIC DNA]</scope>
    <source>
        <strain evidence="1 2">SSH13</strain>
    </source>
</reference>
<sequence>MKLFSVSRTIFLLALLFLALAGFFPSPLTIGLAATAFSALALWQTYAILRDDSAAAKRKGPTVYEGYQNE</sequence>
<dbReference type="OrthoDB" id="9953001at2"/>
<protein>
    <submittedName>
        <fullName evidence="1">Uncharacterized protein</fullName>
    </submittedName>
</protein>
<organism evidence="1 2">
    <name type="scientific">Neolewinella aurantiaca</name>
    <dbReference type="NCBI Taxonomy" id="2602767"/>
    <lineage>
        <taxon>Bacteria</taxon>
        <taxon>Pseudomonadati</taxon>
        <taxon>Bacteroidota</taxon>
        <taxon>Saprospiria</taxon>
        <taxon>Saprospirales</taxon>
        <taxon>Lewinellaceae</taxon>
        <taxon>Neolewinella</taxon>
    </lineage>
</organism>
<evidence type="ECO:0000313" key="2">
    <source>
        <dbReference type="Proteomes" id="UP000321907"/>
    </source>
</evidence>
<dbReference type="Proteomes" id="UP000321907">
    <property type="component" value="Unassembled WGS sequence"/>
</dbReference>
<name>A0A5C7F8R1_9BACT</name>
<gene>
    <name evidence="1" type="ORF">FUA23_20175</name>
</gene>
<evidence type="ECO:0000313" key="1">
    <source>
        <dbReference type="EMBL" id="TXF85980.1"/>
    </source>
</evidence>
<dbReference type="RefSeq" id="WP_147932588.1">
    <property type="nucleotide sequence ID" value="NZ_VOXD01000043.1"/>
</dbReference>
<comment type="caution">
    <text evidence="1">The sequence shown here is derived from an EMBL/GenBank/DDBJ whole genome shotgun (WGS) entry which is preliminary data.</text>
</comment>
<dbReference type="AlphaFoldDB" id="A0A5C7F8R1"/>
<accession>A0A5C7F8R1</accession>
<proteinExistence type="predicted"/>